<feature type="transmembrane region" description="Helical" evidence="6">
    <location>
        <begin position="136"/>
        <end position="155"/>
    </location>
</feature>
<dbReference type="GO" id="GO:0005886">
    <property type="term" value="C:plasma membrane"/>
    <property type="evidence" value="ECO:0007669"/>
    <property type="project" value="UniProtKB-SubCell"/>
</dbReference>
<dbReference type="InterPro" id="IPR051598">
    <property type="entry name" value="TSUP/Inactive_protease-like"/>
</dbReference>
<keyword evidence="5 6" id="KW-0472">Membrane</keyword>
<evidence type="ECO:0000256" key="5">
    <source>
        <dbReference type="ARBA" id="ARBA00023136"/>
    </source>
</evidence>
<dbReference type="STRING" id="1048340.SAMN05444487_11153"/>
<proteinExistence type="inferred from homology"/>
<feature type="transmembrane region" description="Helical" evidence="6">
    <location>
        <begin position="99"/>
        <end position="116"/>
    </location>
</feature>
<evidence type="ECO:0000313" key="8">
    <source>
        <dbReference type="Proteomes" id="UP000198534"/>
    </source>
</evidence>
<evidence type="ECO:0000256" key="4">
    <source>
        <dbReference type="ARBA" id="ARBA00022989"/>
    </source>
</evidence>
<keyword evidence="3 6" id="KW-0812">Transmembrane</keyword>
<evidence type="ECO:0000313" key="7">
    <source>
        <dbReference type="EMBL" id="SDX16387.1"/>
    </source>
</evidence>
<evidence type="ECO:0000256" key="2">
    <source>
        <dbReference type="ARBA" id="ARBA00009142"/>
    </source>
</evidence>
<feature type="transmembrane region" description="Helical" evidence="6">
    <location>
        <begin position="175"/>
        <end position="197"/>
    </location>
</feature>
<dbReference type="PANTHER" id="PTHR43701">
    <property type="entry name" value="MEMBRANE TRANSPORTER PROTEIN MJ0441-RELATED"/>
    <property type="match status" value="1"/>
</dbReference>
<comment type="similarity">
    <text evidence="2 6">Belongs to the 4-toluene sulfonate uptake permease (TSUP) (TC 2.A.102) family.</text>
</comment>
<accession>A0A1H2ZGF0</accession>
<feature type="transmembrane region" description="Helical" evidence="6">
    <location>
        <begin position="204"/>
        <end position="225"/>
    </location>
</feature>
<dbReference type="EMBL" id="FNNQ01000011">
    <property type="protein sequence ID" value="SDX16387.1"/>
    <property type="molecule type" value="Genomic_DNA"/>
</dbReference>
<keyword evidence="6" id="KW-1003">Cell membrane</keyword>
<dbReference type="Proteomes" id="UP000198534">
    <property type="component" value="Unassembled WGS sequence"/>
</dbReference>
<comment type="subcellular location">
    <subcellularLocation>
        <location evidence="6">Cell membrane</location>
        <topology evidence="6">Multi-pass membrane protein</topology>
    </subcellularLocation>
    <subcellularLocation>
        <location evidence="1">Membrane</location>
        <topology evidence="1">Multi-pass membrane protein</topology>
    </subcellularLocation>
</comment>
<feature type="transmembrane region" description="Helical" evidence="6">
    <location>
        <begin position="231"/>
        <end position="250"/>
    </location>
</feature>
<keyword evidence="8" id="KW-1185">Reference proteome</keyword>
<evidence type="ECO:0000256" key="3">
    <source>
        <dbReference type="ARBA" id="ARBA00022692"/>
    </source>
</evidence>
<feature type="transmembrane region" description="Helical" evidence="6">
    <location>
        <begin position="262"/>
        <end position="281"/>
    </location>
</feature>
<keyword evidence="4 6" id="KW-1133">Transmembrane helix</keyword>
<gene>
    <name evidence="7" type="ORF">SAMN05444487_11153</name>
</gene>
<dbReference type="AlphaFoldDB" id="A0A1H2ZGF0"/>
<feature type="transmembrane region" description="Helical" evidence="6">
    <location>
        <begin position="32"/>
        <end position="60"/>
    </location>
</feature>
<dbReference type="RefSeq" id="WP_091740809.1">
    <property type="nucleotide sequence ID" value="NZ_FNNQ01000011.1"/>
</dbReference>
<name>A0A1H2ZGF0_9BACL</name>
<dbReference type="OrthoDB" id="45564at2"/>
<evidence type="ECO:0000256" key="1">
    <source>
        <dbReference type="ARBA" id="ARBA00004141"/>
    </source>
</evidence>
<feature type="transmembrane region" description="Helical" evidence="6">
    <location>
        <begin position="72"/>
        <end position="93"/>
    </location>
</feature>
<reference evidence="7 8" key="1">
    <citation type="submission" date="2016-10" db="EMBL/GenBank/DDBJ databases">
        <authorList>
            <person name="de Groot N.N."/>
        </authorList>
    </citation>
    <scope>NUCLEOTIDE SEQUENCE [LARGE SCALE GENOMIC DNA]</scope>
    <source>
        <strain evidence="7 8">DSM 45610</strain>
    </source>
</reference>
<dbReference type="InterPro" id="IPR002781">
    <property type="entry name" value="TM_pro_TauE-like"/>
</dbReference>
<dbReference type="Pfam" id="PF01925">
    <property type="entry name" value="TauE"/>
    <property type="match status" value="1"/>
</dbReference>
<protein>
    <recommendedName>
        <fullName evidence="6">Probable membrane transporter protein</fullName>
    </recommendedName>
</protein>
<evidence type="ECO:0000256" key="6">
    <source>
        <dbReference type="RuleBase" id="RU363041"/>
    </source>
</evidence>
<dbReference type="PANTHER" id="PTHR43701:SF12">
    <property type="entry name" value="MEMBRANE TRANSPORTER PROTEIN YTNM-RELATED"/>
    <property type="match status" value="1"/>
</dbReference>
<sequence length="297" mass="31591">MKKLIVFAFIGLVAQLIDGSLGMAYGLTSTSLLLVFGISPAIASASVHLSELATTAASGIAHFRFGNVDKQVVKTLIIPGSIGAFVGACFLSNLPGDLVKPYISIFLLALGVYIVYRFLFNRAQTKATRQPYSKRFLYPLGLFAGFLDATGGGGWGPFTTPVLLSRTSMEPRKVIGSVDTSEFAIASAATLGFLISLGTSGFNWLWIGALTLGGIIAAPIAAWLVKVLPSYLLGVLVGGLIIFTNLRNLVDVSKGLDSTTKTYIYALVLSLWAACIAFAVWKKWNEGSSIHQVENDA</sequence>
<organism evidence="7 8">
    <name type="scientific">Marininema mesophilum</name>
    <dbReference type="NCBI Taxonomy" id="1048340"/>
    <lineage>
        <taxon>Bacteria</taxon>
        <taxon>Bacillati</taxon>
        <taxon>Bacillota</taxon>
        <taxon>Bacilli</taxon>
        <taxon>Bacillales</taxon>
        <taxon>Thermoactinomycetaceae</taxon>
        <taxon>Marininema</taxon>
    </lineage>
</organism>